<evidence type="ECO:0000313" key="3">
    <source>
        <dbReference type="Proteomes" id="UP000290572"/>
    </source>
</evidence>
<protein>
    <submittedName>
        <fullName evidence="2">Uncharacterized protein</fullName>
    </submittedName>
</protein>
<dbReference type="AlphaFoldDB" id="A0A498M1H4"/>
<evidence type="ECO:0000313" key="2">
    <source>
        <dbReference type="EMBL" id="RXN12924.1"/>
    </source>
</evidence>
<evidence type="ECO:0000256" key="1">
    <source>
        <dbReference type="SAM" id="MobiDB-lite"/>
    </source>
</evidence>
<feature type="region of interest" description="Disordered" evidence="1">
    <location>
        <begin position="63"/>
        <end position="87"/>
    </location>
</feature>
<name>A0A498M1H4_LABRO</name>
<proteinExistence type="predicted"/>
<reference evidence="2 3" key="1">
    <citation type="submission" date="2018-03" db="EMBL/GenBank/DDBJ databases">
        <title>Draft genome sequence of Rohu Carp (Labeo rohita).</title>
        <authorList>
            <person name="Das P."/>
            <person name="Kushwaha B."/>
            <person name="Joshi C.G."/>
            <person name="Kumar D."/>
            <person name="Nagpure N.S."/>
            <person name="Sahoo L."/>
            <person name="Das S.P."/>
            <person name="Bit A."/>
            <person name="Patnaik S."/>
            <person name="Meher P.K."/>
            <person name="Jayasankar P."/>
            <person name="Koringa P.G."/>
            <person name="Patel N.V."/>
            <person name="Hinsu A.T."/>
            <person name="Kumar R."/>
            <person name="Pandey M."/>
            <person name="Agarwal S."/>
            <person name="Srivastava S."/>
            <person name="Singh M."/>
            <person name="Iquebal M.A."/>
            <person name="Jaiswal S."/>
            <person name="Angadi U.B."/>
            <person name="Kumar N."/>
            <person name="Raza M."/>
            <person name="Shah T.M."/>
            <person name="Rai A."/>
            <person name="Jena J.K."/>
        </authorList>
    </citation>
    <scope>NUCLEOTIDE SEQUENCE [LARGE SCALE GENOMIC DNA]</scope>
    <source>
        <strain evidence="2">DASCIFA01</strain>
        <tissue evidence="2">Testis</tissue>
    </source>
</reference>
<comment type="caution">
    <text evidence="2">The sequence shown here is derived from an EMBL/GenBank/DDBJ whole genome shotgun (WGS) entry which is preliminary data.</text>
</comment>
<dbReference type="EMBL" id="QBIY01013025">
    <property type="protein sequence ID" value="RXN12924.1"/>
    <property type="molecule type" value="Genomic_DNA"/>
</dbReference>
<keyword evidence="3" id="KW-1185">Reference proteome</keyword>
<sequence>MYSIRRIHSALDKVALSPISQHSQALPVRTAGELQPALRRRKQRRSADTLPLIISCCPREQRRELDLSSHGDSQQDGGLKAGAQEEV</sequence>
<organism evidence="2 3">
    <name type="scientific">Labeo rohita</name>
    <name type="common">Indian major carp</name>
    <name type="synonym">Cyprinus rohita</name>
    <dbReference type="NCBI Taxonomy" id="84645"/>
    <lineage>
        <taxon>Eukaryota</taxon>
        <taxon>Metazoa</taxon>
        <taxon>Chordata</taxon>
        <taxon>Craniata</taxon>
        <taxon>Vertebrata</taxon>
        <taxon>Euteleostomi</taxon>
        <taxon>Actinopterygii</taxon>
        <taxon>Neopterygii</taxon>
        <taxon>Teleostei</taxon>
        <taxon>Ostariophysi</taxon>
        <taxon>Cypriniformes</taxon>
        <taxon>Cyprinidae</taxon>
        <taxon>Labeoninae</taxon>
        <taxon>Labeonini</taxon>
        <taxon>Labeo</taxon>
    </lineage>
</organism>
<gene>
    <name evidence="2" type="ORF">ROHU_029377</name>
</gene>
<accession>A0A498M1H4</accession>
<dbReference type="Proteomes" id="UP000290572">
    <property type="component" value="Unassembled WGS sequence"/>
</dbReference>